<dbReference type="EMBL" id="ASPP01007049">
    <property type="protein sequence ID" value="ETO27779.1"/>
    <property type="molecule type" value="Genomic_DNA"/>
</dbReference>
<feature type="transmembrane region" description="Helical" evidence="2">
    <location>
        <begin position="203"/>
        <end position="223"/>
    </location>
</feature>
<evidence type="ECO:0000256" key="1">
    <source>
        <dbReference type="SAM" id="MobiDB-lite"/>
    </source>
</evidence>
<protein>
    <submittedName>
        <fullName evidence="3">Uncharacterized protein</fullName>
    </submittedName>
</protein>
<keyword evidence="2" id="KW-0812">Transmembrane</keyword>
<comment type="caution">
    <text evidence="3">The sequence shown here is derived from an EMBL/GenBank/DDBJ whole genome shotgun (WGS) entry which is preliminary data.</text>
</comment>
<organism evidence="3 4">
    <name type="scientific">Reticulomyxa filosa</name>
    <dbReference type="NCBI Taxonomy" id="46433"/>
    <lineage>
        <taxon>Eukaryota</taxon>
        <taxon>Sar</taxon>
        <taxon>Rhizaria</taxon>
        <taxon>Retaria</taxon>
        <taxon>Foraminifera</taxon>
        <taxon>Monothalamids</taxon>
        <taxon>Reticulomyxidae</taxon>
        <taxon>Reticulomyxa</taxon>
    </lineage>
</organism>
<dbReference type="Proteomes" id="UP000023152">
    <property type="component" value="Unassembled WGS sequence"/>
</dbReference>
<proteinExistence type="predicted"/>
<keyword evidence="2" id="KW-0472">Membrane</keyword>
<feature type="compositionally biased region" description="Polar residues" evidence="1">
    <location>
        <begin position="99"/>
        <end position="127"/>
    </location>
</feature>
<gene>
    <name evidence="3" type="ORF">RFI_09352</name>
</gene>
<feature type="transmembrane region" description="Helical" evidence="2">
    <location>
        <begin position="14"/>
        <end position="33"/>
    </location>
</feature>
<reference evidence="3 4" key="1">
    <citation type="journal article" date="2013" name="Curr. Biol.">
        <title>The Genome of the Foraminiferan Reticulomyxa filosa.</title>
        <authorList>
            <person name="Glockner G."/>
            <person name="Hulsmann N."/>
            <person name="Schleicher M."/>
            <person name="Noegel A.A."/>
            <person name="Eichinger L."/>
            <person name="Gallinger C."/>
            <person name="Pawlowski J."/>
            <person name="Sierra R."/>
            <person name="Euteneuer U."/>
            <person name="Pillet L."/>
            <person name="Moustafa A."/>
            <person name="Platzer M."/>
            <person name="Groth M."/>
            <person name="Szafranski K."/>
            <person name="Schliwa M."/>
        </authorList>
    </citation>
    <scope>NUCLEOTIDE SEQUENCE [LARGE SCALE GENOMIC DNA]</scope>
</reference>
<accession>X6NPY8</accession>
<evidence type="ECO:0000313" key="4">
    <source>
        <dbReference type="Proteomes" id="UP000023152"/>
    </source>
</evidence>
<name>X6NPY8_RETFI</name>
<evidence type="ECO:0000256" key="2">
    <source>
        <dbReference type="SAM" id="Phobius"/>
    </source>
</evidence>
<keyword evidence="2" id="KW-1133">Transmembrane helix</keyword>
<keyword evidence="4" id="KW-1185">Reference proteome</keyword>
<feature type="transmembrane region" description="Helical" evidence="2">
    <location>
        <begin position="162"/>
        <end position="183"/>
    </location>
</feature>
<evidence type="ECO:0000313" key="3">
    <source>
        <dbReference type="EMBL" id="ETO27779.1"/>
    </source>
</evidence>
<feature type="region of interest" description="Disordered" evidence="1">
    <location>
        <begin position="99"/>
        <end position="138"/>
    </location>
</feature>
<feature type="non-terminal residue" evidence="3">
    <location>
        <position position="1"/>
    </location>
</feature>
<dbReference type="AlphaFoldDB" id="X6NPY8"/>
<sequence length="425" mass="48309">HAPPVWFKKVWKNLFYVHFLIIVVCNLVAFFSSKNSSFPIFVYRLFLNSHIAFGAMLAIFVVYLLRARVHIAWAKGASTLKRREHEETVTQCKRWTTRDNSFNTSRNGSIQKKSDNNHNSVIGNESSQQQQQQQQQHEKSSMNTHSIMLLQQLRKAQNKLDIIILALVVISLSGIYSLINQFLEIKGSIHDSLYSSPYPTKSSYIAHIVFGSFNICLFLAWSFTKNSCCFNAKLSRLSVCFICCPYCACVGSPTYDDDNNNNNAFNYGGPDNLADLQQSQMQGDDQQLHVLQMGPITNEHAIANAEGNIARILHERNDSSDSGGVAYTKTNANLEIETTVCLFYGGKRRIELENGWKSSDGEKRVSITAAPATMKKDKDEVKEVNNVMTIELKNKCGPIRVVLYFWENVFQSHELRLAQKKKKRR</sequence>
<feature type="transmembrane region" description="Helical" evidence="2">
    <location>
        <begin position="45"/>
        <end position="65"/>
    </location>
</feature>